<keyword evidence="8" id="KW-1185">Reference proteome</keyword>
<feature type="region of interest" description="Disordered" evidence="6">
    <location>
        <begin position="138"/>
        <end position="233"/>
    </location>
</feature>
<keyword evidence="2" id="KW-0150">Chloroplast</keyword>
<keyword evidence="3" id="KW-0934">Plastid</keyword>
<dbReference type="GO" id="GO:0043036">
    <property type="term" value="C:starch grain"/>
    <property type="evidence" value="ECO:0007669"/>
    <property type="project" value="EnsemblPlants"/>
</dbReference>
<comment type="similarity">
    <text evidence="5">Belongs to the ESV1 family.</text>
</comment>
<dbReference type="GO" id="GO:2001070">
    <property type="term" value="F:starch binding"/>
    <property type="evidence" value="ECO:0007669"/>
    <property type="project" value="EnsemblPlants"/>
</dbReference>
<dbReference type="Gramene" id="OPUNC11G14940.1">
    <property type="protein sequence ID" value="OPUNC11G14940.1"/>
    <property type="gene ID" value="OPUNC11G14940"/>
</dbReference>
<evidence type="ECO:0000256" key="2">
    <source>
        <dbReference type="ARBA" id="ARBA00022528"/>
    </source>
</evidence>
<dbReference type="Proteomes" id="UP000026962">
    <property type="component" value="Chromosome 11"/>
</dbReference>
<evidence type="ECO:0000256" key="5">
    <source>
        <dbReference type="ARBA" id="ARBA00038237"/>
    </source>
</evidence>
<dbReference type="STRING" id="4537.A0A0E0MGN6"/>
<dbReference type="eggNOG" id="ENOG502QSD3">
    <property type="taxonomic scope" value="Eukaryota"/>
</dbReference>
<evidence type="ECO:0000256" key="6">
    <source>
        <dbReference type="SAM" id="MobiDB-lite"/>
    </source>
</evidence>
<feature type="compositionally biased region" description="Polar residues" evidence="6">
    <location>
        <begin position="164"/>
        <end position="175"/>
    </location>
</feature>
<reference evidence="7" key="1">
    <citation type="submission" date="2015-04" db="UniProtKB">
        <authorList>
            <consortium name="EnsemblPlants"/>
        </authorList>
    </citation>
    <scope>IDENTIFICATION</scope>
</reference>
<feature type="compositionally biased region" description="Polar residues" evidence="6">
    <location>
        <begin position="210"/>
        <end position="222"/>
    </location>
</feature>
<dbReference type="GO" id="GO:0009570">
    <property type="term" value="C:chloroplast stroma"/>
    <property type="evidence" value="ECO:0007669"/>
    <property type="project" value="UniProtKB-SubCell"/>
</dbReference>
<dbReference type="GO" id="GO:0005982">
    <property type="term" value="P:starch metabolic process"/>
    <property type="evidence" value="ECO:0007669"/>
    <property type="project" value="EnsemblPlants"/>
</dbReference>
<keyword evidence="4" id="KW-0809">Transit peptide</keyword>
<evidence type="ECO:0000256" key="3">
    <source>
        <dbReference type="ARBA" id="ARBA00022640"/>
    </source>
</evidence>
<reference evidence="7" key="2">
    <citation type="submission" date="2018-05" db="EMBL/GenBank/DDBJ databases">
        <title>OpunRS2 (Oryza punctata Reference Sequence Version 2).</title>
        <authorList>
            <person name="Zhang J."/>
            <person name="Kudrna D."/>
            <person name="Lee S."/>
            <person name="Talag J."/>
            <person name="Welchert J."/>
            <person name="Wing R.A."/>
        </authorList>
    </citation>
    <scope>NUCLEOTIDE SEQUENCE [LARGE SCALE GENOMIC DNA]</scope>
</reference>
<accession>A0A0E0MGN6</accession>
<evidence type="ECO:0000313" key="8">
    <source>
        <dbReference type="Proteomes" id="UP000026962"/>
    </source>
</evidence>
<dbReference type="GO" id="GO:2000904">
    <property type="term" value="P:regulation of starch metabolic process"/>
    <property type="evidence" value="ECO:0007669"/>
    <property type="project" value="EnsemblPlants"/>
</dbReference>
<dbReference type="EnsemblPlants" id="OPUNC11G14940.1">
    <property type="protein sequence ID" value="OPUNC11G14940.1"/>
    <property type="gene ID" value="OPUNC11G14940"/>
</dbReference>
<comment type="subcellular location">
    <subcellularLocation>
        <location evidence="1">Plastid</location>
        <location evidence="1">Chloroplast stroma</location>
    </subcellularLocation>
</comment>
<feature type="compositionally biased region" description="Pro residues" evidence="6">
    <location>
        <begin position="141"/>
        <end position="154"/>
    </location>
</feature>
<sequence length="618" mass="69211">MASPSPTHAAFLAPTAPPIPLHRRHLLLRRGCARARVCAVRDGGGGSSYLDMWKKAVERERRSAEIAHRLQQSSSAAAAAAVKEEEGEGKGAAAGDVVERRTARFEEMLRVPREERDRVQRRQVIDRAAAALAAARAVLKDPPPPPPPSPPSTPPQEQKKPPATTIQTGSENGLASRTAPGEPDRASPPPATAPVSEAAQPAKVSAPDSGDSSPYKQSSSKLGTPGPDFWSWLPPVKNSTKLGEINTGLKPSEKLDSFASQPDLLMEKEQSADILSLPFETSFFKKKEDRSLPPFQSFSEPENVESEPSITADAEETFEDQFSKNAAEAARALSASDEKSSHGIRPDGTLWWKETGVEQRPDGVTCKWTVIRGVSADGAVEWEDKYWEASDRFDHKELGSEKSGRDATGNVWREYWKESMWQDFTCGVMHMEKTADKWGQNGKGEQWQEQWWEHYDSSGKAEKWADKWCSLDPNTPLDVGHAHVWHERWGEKYDGCGGSAKYTDKWAERSEGDGWSKWGDKWDEHFDPNGHGVKQGETWWAGKYGDRWNRTWGEHHNGTGWVHKYGRSSSGEHWDTHVPQDTWYERFPHFGFEHCFNNSVQLRSVKRQTPRNTKPEKD</sequence>
<evidence type="ECO:0000313" key="7">
    <source>
        <dbReference type="EnsemblPlants" id="OPUNC11G14940.1"/>
    </source>
</evidence>
<organism evidence="7">
    <name type="scientific">Oryza punctata</name>
    <name type="common">Red rice</name>
    <dbReference type="NCBI Taxonomy" id="4537"/>
    <lineage>
        <taxon>Eukaryota</taxon>
        <taxon>Viridiplantae</taxon>
        <taxon>Streptophyta</taxon>
        <taxon>Embryophyta</taxon>
        <taxon>Tracheophyta</taxon>
        <taxon>Spermatophyta</taxon>
        <taxon>Magnoliopsida</taxon>
        <taxon>Liliopsida</taxon>
        <taxon>Poales</taxon>
        <taxon>Poaceae</taxon>
        <taxon>BOP clade</taxon>
        <taxon>Oryzoideae</taxon>
        <taxon>Oryzeae</taxon>
        <taxon>Oryzinae</taxon>
        <taxon>Oryza</taxon>
    </lineage>
</organism>
<dbReference type="OMA" id="FWSWAPP"/>
<evidence type="ECO:0000256" key="1">
    <source>
        <dbReference type="ARBA" id="ARBA00004470"/>
    </source>
</evidence>
<name>A0A0E0MGN6_ORYPU</name>
<protein>
    <submittedName>
        <fullName evidence="7">Uncharacterized protein</fullName>
    </submittedName>
</protein>
<feature type="region of interest" description="Disordered" evidence="6">
    <location>
        <begin position="67"/>
        <end position="100"/>
    </location>
</feature>
<feature type="region of interest" description="Disordered" evidence="6">
    <location>
        <begin position="288"/>
        <end position="310"/>
    </location>
</feature>
<evidence type="ECO:0000256" key="4">
    <source>
        <dbReference type="ARBA" id="ARBA00022946"/>
    </source>
</evidence>
<dbReference type="AlphaFoldDB" id="A0A0E0MGN6"/>
<dbReference type="PANTHER" id="PTHR34113:SF2">
    <property type="entry name" value="PROTEIN LIKE EARLY STARVATION, CHLOROPLASTIC"/>
    <property type="match status" value="1"/>
</dbReference>
<proteinExistence type="inferred from homology"/>
<dbReference type="HOGENOM" id="CLU_035092_0_0_1"/>
<dbReference type="PANTHER" id="PTHR34113">
    <property type="entry name" value="INACTIVE PURPLE ACID PHOSPHATASE-LIKE PROTEIN"/>
    <property type="match status" value="1"/>
</dbReference>
<dbReference type="InterPro" id="IPR052495">
    <property type="entry name" value="Alpha-glucan_binding_chloro"/>
</dbReference>